<feature type="chain" id="PRO_5020476868" description="Exportin-1 C-terminal domain-containing protein" evidence="8">
    <location>
        <begin position="21"/>
        <end position="1130"/>
    </location>
</feature>
<keyword evidence="7" id="KW-0472">Membrane</keyword>
<gene>
    <name evidence="10" type="ORF">ROZALSC1DRAFT_23496</name>
</gene>
<comment type="similarity">
    <text evidence="2">Belongs to the exportin family.</text>
</comment>
<feature type="signal peptide" evidence="8">
    <location>
        <begin position="1"/>
        <end position="20"/>
    </location>
</feature>
<evidence type="ECO:0000256" key="6">
    <source>
        <dbReference type="SAM" id="MobiDB-lite"/>
    </source>
</evidence>
<name>A0A4P9YF82_ROZAC</name>
<dbReference type="Gene3D" id="1.25.10.10">
    <property type="entry name" value="Leucine-rich Repeat Variant"/>
    <property type="match status" value="2"/>
</dbReference>
<evidence type="ECO:0000256" key="5">
    <source>
        <dbReference type="ARBA" id="ARBA00023242"/>
    </source>
</evidence>
<feature type="domain" description="Exportin-1 C-terminal" evidence="9">
    <location>
        <begin position="488"/>
        <end position="653"/>
    </location>
</feature>
<dbReference type="SUPFAM" id="SSF48371">
    <property type="entry name" value="ARM repeat"/>
    <property type="match status" value="1"/>
</dbReference>
<dbReference type="Proteomes" id="UP000281549">
    <property type="component" value="Unassembled WGS sequence"/>
</dbReference>
<accession>A0A4P9YF82</accession>
<feature type="region of interest" description="Disordered" evidence="6">
    <location>
        <begin position="743"/>
        <end position="820"/>
    </location>
</feature>
<feature type="compositionally biased region" description="Basic and acidic residues" evidence="6">
    <location>
        <begin position="656"/>
        <end position="670"/>
    </location>
</feature>
<keyword evidence="5" id="KW-0539">Nucleus</keyword>
<dbReference type="AlphaFoldDB" id="A0A4P9YF82"/>
<dbReference type="InterPro" id="IPR011989">
    <property type="entry name" value="ARM-like"/>
</dbReference>
<sequence length="1130" mass="128783">MFFWGLLAVVTVISNAFIAASPSGLSETEEKKLDYFVTIKDLETDGVKEMFQIIERNKDMTKKLTWNLYKKVINQVFQCFKVETLRQRATKAFENLILDSSRKSDILYGRDQESRPFMNDILENIKETSKYLDDKSLFLLYKAASSTIRFGIVVGHNNEILNDYFHNNEILNAYWGRLLSVPNNMLEDMLAGKSEMDNVFNNDKNVDLILKVLNMYNGVLQNKGCNWLISKSIFDVFAKFKKFESTNKKLGDMKNELRKLSFSLVLTGNEFKDLHPIVKVIYSDGEDTRFLINFVEWIKNYSQQITKLETISDEEMFKLKIALSIINNYGHQFSFESYYVYAKVLFDVVAKSDIEISDELMRLSFNLHGKIDDRFHKLTNLSTEVVSEVASGLKEFRMAILNFLFRAFDRMSDRFMLGYRNLVLSDIDNNHFDKEIINLFSLLLQKDQYDEYNGLYLYKSALTKLMDENLTNVKFDNESELFLNFIKSLGELSHIHPDLFKIVIDRLIFVLNHESRNVSNAGVLAINRILERCSHYDFSKKVHYPHYRKYYILINAAFFYENQFDSILRQALVFIIGEKLDSDQYSQTLFNLLRFSLKVKSDEASVLNIKEMLTRTLLEIRPSLEESELNDTINRLVNIENDFESFKSHLKQFSGPKEEQSDSDVNENKSRAQANNGGSVKKGKREKREKKIEKGSKIKRKIMAGAAVGIAALSPFLFKNNPSTQDVSAVVAKIPSDNSLVALPQWPPNSNAAPAVTLPHEPMDSSLQTKGGASDEQAKSGVTDATKSVEDPKKNADQGTGVDEKKQDNANTLQNHELNHLKERVDRKICKKPVRKNAFSLVKSTSNLSVLDNYDNSGKMIAEQAKDVEDPKTVSDQGAGVHKKIQYDTTPTSDTVPTDDQIIETSLQKHDLNQLKERVDRIIGKKPSGNNAFCLANSTSNVTILDDYVCSANLLDNYRRSTPEQKLKSWFLTESLMIQGLFSIAEKLGVYLILLYYFVNGFATLDYSSIMKRQNKMDSTITKEIEASPVKVEEASNKNLKGLESINGKDKQNISQYQEPEPPQDNQKDKDQGMIGNNKSIENKKIDLIQDDVEERNNGRNTGIVVGSIAAGLGLLGAASFAYKKHKKDI</sequence>
<dbReference type="GO" id="GO:0005634">
    <property type="term" value="C:nucleus"/>
    <property type="evidence" value="ECO:0007669"/>
    <property type="project" value="UniProtKB-SubCell"/>
</dbReference>
<evidence type="ECO:0000259" key="9">
    <source>
        <dbReference type="Pfam" id="PF08767"/>
    </source>
</evidence>
<evidence type="ECO:0000256" key="2">
    <source>
        <dbReference type="ARBA" id="ARBA00009466"/>
    </source>
</evidence>
<evidence type="ECO:0000313" key="10">
    <source>
        <dbReference type="EMBL" id="RKP18163.1"/>
    </source>
</evidence>
<evidence type="ECO:0000256" key="8">
    <source>
        <dbReference type="SAM" id="SignalP"/>
    </source>
</evidence>
<evidence type="ECO:0000256" key="4">
    <source>
        <dbReference type="ARBA" id="ARBA00022927"/>
    </source>
</evidence>
<feature type="transmembrane region" description="Helical" evidence="7">
    <location>
        <begin position="1104"/>
        <end position="1123"/>
    </location>
</feature>
<feature type="transmembrane region" description="Helical" evidence="7">
    <location>
        <begin position="988"/>
        <end position="1007"/>
    </location>
</feature>
<dbReference type="GO" id="GO:0015031">
    <property type="term" value="P:protein transport"/>
    <property type="evidence" value="ECO:0007669"/>
    <property type="project" value="UniProtKB-KW"/>
</dbReference>
<evidence type="ECO:0000313" key="11">
    <source>
        <dbReference type="Proteomes" id="UP000281549"/>
    </source>
</evidence>
<reference evidence="11" key="1">
    <citation type="journal article" date="2018" name="Nat. Microbiol.">
        <title>Leveraging single-cell genomics to expand the fungal tree of life.</title>
        <authorList>
            <person name="Ahrendt S.R."/>
            <person name="Quandt C.A."/>
            <person name="Ciobanu D."/>
            <person name="Clum A."/>
            <person name="Salamov A."/>
            <person name="Andreopoulos B."/>
            <person name="Cheng J.F."/>
            <person name="Woyke T."/>
            <person name="Pelin A."/>
            <person name="Henrissat B."/>
            <person name="Reynolds N.K."/>
            <person name="Benny G.L."/>
            <person name="Smith M.E."/>
            <person name="James T.Y."/>
            <person name="Grigoriev I.V."/>
        </authorList>
    </citation>
    <scope>NUCLEOTIDE SEQUENCE [LARGE SCALE GENOMIC DNA]</scope>
    <source>
        <strain evidence="11">CSF55</strain>
    </source>
</reference>
<dbReference type="InterPro" id="IPR014877">
    <property type="entry name" value="XPO1_C_dom"/>
</dbReference>
<proteinExistence type="inferred from homology"/>
<evidence type="ECO:0000256" key="7">
    <source>
        <dbReference type="SAM" id="Phobius"/>
    </source>
</evidence>
<protein>
    <recommendedName>
        <fullName evidence="9">Exportin-1 C-terminal domain-containing protein</fullName>
    </recommendedName>
</protein>
<dbReference type="EMBL" id="ML005542">
    <property type="protein sequence ID" value="RKP18163.1"/>
    <property type="molecule type" value="Genomic_DNA"/>
</dbReference>
<dbReference type="Pfam" id="PF08767">
    <property type="entry name" value="CRM1_C"/>
    <property type="match status" value="1"/>
</dbReference>
<organism evidence="10 11">
    <name type="scientific">Rozella allomycis (strain CSF55)</name>
    <dbReference type="NCBI Taxonomy" id="988480"/>
    <lineage>
        <taxon>Eukaryota</taxon>
        <taxon>Fungi</taxon>
        <taxon>Fungi incertae sedis</taxon>
        <taxon>Cryptomycota</taxon>
        <taxon>Cryptomycota incertae sedis</taxon>
        <taxon>Rozella</taxon>
    </lineage>
</organism>
<feature type="region of interest" description="Disordered" evidence="6">
    <location>
        <begin position="1042"/>
        <end position="1077"/>
    </location>
</feature>
<keyword evidence="3" id="KW-0813">Transport</keyword>
<evidence type="ECO:0000256" key="1">
    <source>
        <dbReference type="ARBA" id="ARBA00004123"/>
    </source>
</evidence>
<feature type="compositionally biased region" description="Basic and acidic residues" evidence="6">
    <location>
        <begin position="787"/>
        <end position="808"/>
    </location>
</feature>
<dbReference type="GO" id="GO:0005049">
    <property type="term" value="F:nuclear export signal receptor activity"/>
    <property type="evidence" value="ECO:0007669"/>
    <property type="project" value="InterPro"/>
</dbReference>
<evidence type="ECO:0000256" key="3">
    <source>
        <dbReference type="ARBA" id="ARBA00022448"/>
    </source>
</evidence>
<keyword evidence="7" id="KW-0812">Transmembrane</keyword>
<keyword evidence="8" id="KW-0732">Signal</keyword>
<keyword evidence="4" id="KW-0653">Protein transport</keyword>
<keyword evidence="7" id="KW-1133">Transmembrane helix</keyword>
<feature type="region of interest" description="Disordered" evidence="6">
    <location>
        <begin position="651"/>
        <end position="697"/>
    </location>
</feature>
<comment type="subcellular location">
    <subcellularLocation>
        <location evidence="1">Nucleus</location>
    </subcellularLocation>
</comment>
<dbReference type="InterPro" id="IPR016024">
    <property type="entry name" value="ARM-type_fold"/>
</dbReference>